<organism evidence="11">
    <name type="scientific">Thermomicrobium roseum</name>
    <dbReference type="NCBI Taxonomy" id="500"/>
    <lineage>
        <taxon>Bacteria</taxon>
        <taxon>Pseudomonadati</taxon>
        <taxon>Thermomicrobiota</taxon>
        <taxon>Thermomicrobia</taxon>
        <taxon>Thermomicrobiales</taxon>
        <taxon>Thermomicrobiaceae</taxon>
        <taxon>Thermomicrobium</taxon>
    </lineage>
</organism>
<name>A0A7C5VYY8_THERO</name>
<dbReference type="UniPathway" id="UPA00246"/>
<dbReference type="Gene3D" id="3.20.20.150">
    <property type="entry name" value="Divalent-metal-dependent TIM barrel enzymes"/>
    <property type="match status" value="1"/>
</dbReference>
<proteinExistence type="inferred from homology"/>
<evidence type="ECO:0000256" key="7">
    <source>
        <dbReference type="ARBA" id="ARBA00012927"/>
    </source>
</evidence>
<comment type="caution">
    <text evidence="11">The sequence shown here is derived from an EMBL/GenBank/DDBJ whole genome shotgun (WGS) entry which is preliminary data.</text>
</comment>
<evidence type="ECO:0000313" key="11">
    <source>
        <dbReference type="EMBL" id="HHM96920.1"/>
    </source>
</evidence>
<gene>
    <name evidence="11" type="ORF">ENM21_06895</name>
</gene>
<evidence type="ECO:0000256" key="8">
    <source>
        <dbReference type="ARBA" id="ARBA00023004"/>
    </source>
</evidence>
<dbReference type="PANTHER" id="PTHR30387:SF2">
    <property type="entry name" value="MANNONATE DEHYDRATASE"/>
    <property type="match status" value="1"/>
</dbReference>
<keyword evidence="9" id="KW-0464">Manganese</keyword>
<sequence length="344" mass="38820">MEFAMYLSPEPDIHWRIARQLGIRHVVTRLPFQLPGSHYADSPPSLPEPIVPSDVPPPGYRPWDFTPLSSMVERFRDAGFHVSVIEASPPMHRARLGLEGRDEEIEWVMTLLRNMGRLEIPVWCWNWMAVIGWARTSMSTPIRGGALFCEYQHELMERAGPTEVGIVPAEQLWRSLEYFLRAIVPVAESAGVKLALHPDDPPVPSLRGIGRILISPEAMQRALDLYPSPYHGLTFCQGTVSSMGVDVPRWIRHFGAQRKIHFVHFRDVRGGPTHFVETFHDEGQTDMFEAMRAHYETGFNGVIRPDHAPNMEGEGLVLSSEGGLARIFAIGYMIGLREAVRKNG</sequence>
<comment type="pathway">
    <text evidence="5">Carbohydrate metabolism; pentose and glucuronate interconversion.</text>
</comment>
<comment type="cofactor">
    <cofactor evidence="3">
        <name>Fe(2+)</name>
        <dbReference type="ChEBI" id="CHEBI:29033"/>
    </cofactor>
</comment>
<dbReference type="GO" id="GO:0042840">
    <property type="term" value="P:D-glucuronate catabolic process"/>
    <property type="evidence" value="ECO:0007669"/>
    <property type="project" value="TreeGrafter"/>
</dbReference>
<evidence type="ECO:0000256" key="4">
    <source>
        <dbReference type="ARBA" id="ARBA00002713"/>
    </source>
</evidence>
<accession>A0A7C5VYY8</accession>
<protein>
    <recommendedName>
        <fullName evidence="7">mannonate dehydratase</fullName>
        <ecNumber evidence="7">4.2.1.8</ecNumber>
    </recommendedName>
</protein>
<comment type="cofactor">
    <cofactor evidence="2">
        <name>Mn(2+)</name>
        <dbReference type="ChEBI" id="CHEBI:29035"/>
    </cofactor>
</comment>
<dbReference type="EC" id="4.2.1.8" evidence="7"/>
<evidence type="ECO:0000256" key="2">
    <source>
        <dbReference type="ARBA" id="ARBA00001936"/>
    </source>
</evidence>
<evidence type="ECO:0000256" key="1">
    <source>
        <dbReference type="ARBA" id="ARBA00001794"/>
    </source>
</evidence>
<dbReference type="SUPFAM" id="SSF51658">
    <property type="entry name" value="Xylose isomerase-like"/>
    <property type="match status" value="1"/>
</dbReference>
<comment type="catalytic activity">
    <reaction evidence="1">
        <text>D-mannonate = 2-dehydro-3-deoxy-D-gluconate + H2O</text>
        <dbReference type="Rhea" id="RHEA:20097"/>
        <dbReference type="ChEBI" id="CHEBI:15377"/>
        <dbReference type="ChEBI" id="CHEBI:17767"/>
        <dbReference type="ChEBI" id="CHEBI:57990"/>
        <dbReference type="EC" id="4.2.1.8"/>
    </reaction>
</comment>
<dbReference type="PANTHER" id="PTHR30387">
    <property type="entry name" value="MANNONATE DEHYDRATASE"/>
    <property type="match status" value="1"/>
</dbReference>
<evidence type="ECO:0000256" key="10">
    <source>
        <dbReference type="ARBA" id="ARBA00023239"/>
    </source>
</evidence>
<dbReference type="GO" id="GO:0008198">
    <property type="term" value="F:ferrous iron binding"/>
    <property type="evidence" value="ECO:0007669"/>
    <property type="project" value="TreeGrafter"/>
</dbReference>
<dbReference type="InterPro" id="IPR036237">
    <property type="entry name" value="Xyl_isomerase-like_sf"/>
</dbReference>
<dbReference type="EMBL" id="DRWX01000320">
    <property type="protein sequence ID" value="HHM96920.1"/>
    <property type="molecule type" value="Genomic_DNA"/>
</dbReference>
<comment type="similarity">
    <text evidence="6">Belongs to the mannonate dehydratase family.</text>
</comment>
<comment type="function">
    <text evidence="4">Catalyzes the dehydration of D-mannonate.</text>
</comment>
<dbReference type="GO" id="GO:0030145">
    <property type="term" value="F:manganese ion binding"/>
    <property type="evidence" value="ECO:0007669"/>
    <property type="project" value="TreeGrafter"/>
</dbReference>
<evidence type="ECO:0000256" key="6">
    <source>
        <dbReference type="ARBA" id="ARBA00007389"/>
    </source>
</evidence>
<dbReference type="InterPro" id="IPR004628">
    <property type="entry name" value="Man_deHydtase"/>
</dbReference>
<evidence type="ECO:0000256" key="9">
    <source>
        <dbReference type="ARBA" id="ARBA00023211"/>
    </source>
</evidence>
<keyword evidence="8" id="KW-0408">Iron</keyword>
<evidence type="ECO:0000256" key="3">
    <source>
        <dbReference type="ARBA" id="ARBA00001954"/>
    </source>
</evidence>
<reference evidence="11" key="1">
    <citation type="journal article" date="2020" name="mSystems">
        <title>Genome- and Community-Level Interaction Insights into Carbon Utilization and Element Cycling Functions of Hydrothermarchaeota in Hydrothermal Sediment.</title>
        <authorList>
            <person name="Zhou Z."/>
            <person name="Liu Y."/>
            <person name="Xu W."/>
            <person name="Pan J."/>
            <person name="Luo Z.H."/>
            <person name="Li M."/>
        </authorList>
    </citation>
    <scope>NUCLEOTIDE SEQUENCE [LARGE SCALE GENOMIC DNA]</scope>
    <source>
        <strain evidence="11">SpSt-1065</strain>
    </source>
</reference>
<evidence type="ECO:0000256" key="5">
    <source>
        <dbReference type="ARBA" id="ARBA00004892"/>
    </source>
</evidence>
<dbReference type="GO" id="GO:0008927">
    <property type="term" value="F:mannonate dehydratase activity"/>
    <property type="evidence" value="ECO:0007669"/>
    <property type="project" value="UniProtKB-EC"/>
</dbReference>
<keyword evidence="10" id="KW-0456">Lyase</keyword>
<dbReference type="PIRSF" id="PIRSF016049">
    <property type="entry name" value="Man_dehyd"/>
    <property type="match status" value="1"/>
</dbReference>
<dbReference type="Pfam" id="PF03786">
    <property type="entry name" value="UxuA"/>
    <property type="match status" value="2"/>
</dbReference>
<dbReference type="AlphaFoldDB" id="A0A7C5VYY8"/>